<evidence type="ECO:0000313" key="27">
    <source>
        <dbReference type="Proteomes" id="UP001155586"/>
    </source>
</evidence>
<evidence type="ECO:0000256" key="17">
    <source>
        <dbReference type="ARBA" id="ARBA00068150"/>
    </source>
</evidence>
<evidence type="ECO:0000256" key="14">
    <source>
        <dbReference type="ARBA" id="ARBA00023012"/>
    </source>
</evidence>
<evidence type="ECO:0000256" key="19">
    <source>
        <dbReference type="PROSITE-ProRule" id="PRU00169"/>
    </source>
</evidence>
<protein>
    <recommendedName>
        <fullName evidence="17">Sensory/regulatory protein RpfC</fullName>
        <ecNumber evidence="3">2.7.13.3</ecNumber>
    </recommendedName>
</protein>
<dbReference type="PROSITE" id="PS50109">
    <property type="entry name" value="HIS_KIN"/>
    <property type="match status" value="1"/>
</dbReference>
<dbReference type="SUPFAM" id="SSF55874">
    <property type="entry name" value="ATPase domain of HSP90 chaperone/DNA topoisomerase II/histidine kinase"/>
    <property type="match status" value="1"/>
</dbReference>
<evidence type="ECO:0000259" key="24">
    <source>
        <dbReference type="PROSITE" id="PS50885"/>
    </source>
</evidence>
<evidence type="ECO:0000256" key="3">
    <source>
        <dbReference type="ARBA" id="ARBA00012438"/>
    </source>
</evidence>
<dbReference type="Pfam" id="PF02518">
    <property type="entry name" value="HATPase_c"/>
    <property type="match status" value="1"/>
</dbReference>
<keyword evidence="9" id="KW-0547">Nucleotide-binding</keyword>
<feature type="domain" description="HPt" evidence="25">
    <location>
        <begin position="881"/>
        <end position="976"/>
    </location>
</feature>
<dbReference type="Pfam" id="PF21689">
    <property type="entry name" value="TorS_sensor_domain"/>
    <property type="match status" value="1"/>
</dbReference>
<dbReference type="GO" id="GO:0000155">
    <property type="term" value="F:phosphorelay sensor kinase activity"/>
    <property type="evidence" value="ECO:0007669"/>
    <property type="project" value="InterPro"/>
</dbReference>
<evidence type="ECO:0000256" key="2">
    <source>
        <dbReference type="ARBA" id="ARBA00004429"/>
    </source>
</evidence>
<dbReference type="PANTHER" id="PTHR43047:SF64">
    <property type="entry name" value="HISTIDINE KINASE CONTAINING CHEY-HOMOLOGOUS RECEIVER DOMAIN AND PAS DOMAIN-RELATED"/>
    <property type="match status" value="1"/>
</dbReference>
<dbReference type="InterPro" id="IPR001789">
    <property type="entry name" value="Sig_transdc_resp-reg_receiver"/>
</dbReference>
<evidence type="ECO:0000256" key="10">
    <source>
        <dbReference type="ARBA" id="ARBA00022777"/>
    </source>
</evidence>
<dbReference type="SMART" id="SM00388">
    <property type="entry name" value="HisKA"/>
    <property type="match status" value="1"/>
</dbReference>
<evidence type="ECO:0000256" key="21">
    <source>
        <dbReference type="SAM" id="Phobius"/>
    </source>
</evidence>
<accession>A0A9X3CFP4</accession>
<evidence type="ECO:0000259" key="22">
    <source>
        <dbReference type="PROSITE" id="PS50109"/>
    </source>
</evidence>
<evidence type="ECO:0000256" key="8">
    <source>
        <dbReference type="ARBA" id="ARBA00022692"/>
    </source>
</evidence>
<keyword evidence="27" id="KW-1185">Reference proteome</keyword>
<dbReference type="Pfam" id="PF01627">
    <property type="entry name" value="Hpt"/>
    <property type="match status" value="1"/>
</dbReference>
<dbReference type="InterPro" id="IPR003661">
    <property type="entry name" value="HisK_dim/P_dom"/>
</dbReference>
<dbReference type="Gene3D" id="6.10.340.10">
    <property type="match status" value="1"/>
</dbReference>
<gene>
    <name evidence="26" type="primary">torS</name>
    <name evidence="26" type="ORF">MD483_13705</name>
</gene>
<keyword evidence="10 26" id="KW-0418">Kinase</keyword>
<feature type="transmembrane region" description="Helical" evidence="21">
    <location>
        <begin position="334"/>
        <end position="355"/>
    </location>
</feature>
<keyword evidence="5" id="KW-0997">Cell inner membrane</keyword>
<feature type="modified residue" description="Phosphohistidine" evidence="18">
    <location>
        <position position="920"/>
    </location>
</feature>
<dbReference type="EC" id="2.7.13.3" evidence="3"/>
<dbReference type="PROSITE" id="PS50885">
    <property type="entry name" value="HAMP"/>
    <property type="match status" value="1"/>
</dbReference>
<dbReference type="SMART" id="SM00448">
    <property type="entry name" value="REC"/>
    <property type="match status" value="1"/>
</dbReference>
<dbReference type="PROSITE" id="PS50110">
    <property type="entry name" value="RESPONSE_REGULATORY"/>
    <property type="match status" value="1"/>
</dbReference>
<evidence type="ECO:0000256" key="18">
    <source>
        <dbReference type="PROSITE-ProRule" id="PRU00110"/>
    </source>
</evidence>
<dbReference type="InterPro" id="IPR036641">
    <property type="entry name" value="HPT_dom_sf"/>
</dbReference>
<sequence length="979" mass="107149">MLLAKASIGRKLLFAFLAMALLVLSSALIGVLGFSSVAKTERNVVNFAIPSMIEARQVSELSARIIASVQVLSNARTEDERQESGKLLFAQLESLLTHIKQLGAYSFDSDLLAKLERDVQTIIDTLAELGLTVEQRLNLDDELATRVAQMRALATELEQLTRTQVLNTSTVAVANVTHIYDLLEEKQLDSAYQALDTLVEVDLDLSERLHELHLLAFTMLNQIEETQTVTDANRIEAIRKEFKSNLSIMQRRVTAVEDPTRSQQMTVLLNELSERASVFNVLEERHNNEQNSQTLMQNTLVQFADLNNTVNQLVDDSNSTTTAAVEELKTTLDYAQVTLVVLSMFGLIIVAVIVWRVVYVQVVSRLAEYSAALLSVARGQLDVDISVKGSDELAHMGQAIVTARDTASALKVTAESEAKAKKELQEHKEHLEELVTERTQQLEQSNTKLNQEVLNHAKARSQAEQANRAKSAFLATMSHEIRTPMNGVLGTAHLLQDSGLNHLQSHYVNVINRSGNTLLAILNDVLDYSKIEAGHLAIRPVNFNLHSMADDTYQLLLGRATEKGIDLNLQIESDVSKFWLGDVTRISQVLNNLVGNAIKFTDEGYVDIYISLDPDNEDIVVFDISDSGIGIAESEQAALFDAFTQASGGVGAKGGTGLGLAISKRLVEAMEGELSFRSVEGEGSQFIVSVPLTIGEELQEATEALETDLLTANVLLVEDNPVNSMVAEGFLHSLGHSVTTAESGESALKVAKNGVFDIALLDINLPDCSGVELLNQLRELHPSLPMYAVSAHVFNEEVESYLASGFDGFLPKPLDKRALSKAIQSELTGGTPIEMAPFESEDKTLLSLDPSNELSDEVCSLEDNEELLDEKVLNRDIEVLGVDKVRQIVELFEVGAKESVTALEQAAAEQDNQSAKAHAHKLKGSASSLGLTQLYMVCKSIEASTNPVTEYFNNQALLNDLVTSSHVALIRLVSSYQSQ</sequence>
<keyword evidence="15 21" id="KW-0472">Membrane</keyword>
<evidence type="ECO:0000259" key="23">
    <source>
        <dbReference type="PROSITE" id="PS50110"/>
    </source>
</evidence>
<evidence type="ECO:0000256" key="7">
    <source>
        <dbReference type="ARBA" id="ARBA00022679"/>
    </source>
</evidence>
<dbReference type="PANTHER" id="PTHR43047">
    <property type="entry name" value="TWO-COMPONENT HISTIDINE PROTEIN KINASE"/>
    <property type="match status" value="1"/>
</dbReference>
<dbReference type="CDD" id="cd17546">
    <property type="entry name" value="REC_hyHK_CKI1_RcsC-like"/>
    <property type="match status" value="1"/>
</dbReference>
<keyword evidence="7 26" id="KW-0808">Transferase</keyword>
<evidence type="ECO:0000256" key="4">
    <source>
        <dbReference type="ARBA" id="ARBA00022475"/>
    </source>
</evidence>
<feature type="domain" description="Response regulatory" evidence="23">
    <location>
        <begin position="713"/>
        <end position="827"/>
    </location>
</feature>
<keyword evidence="8 21" id="KW-0812">Transmembrane</keyword>
<dbReference type="InterPro" id="IPR037952">
    <property type="entry name" value="Sensor_TorS"/>
</dbReference>
<name>A0A9X3CFP4_9VIBR</name>
<dbReference type="RefSeq" id="WP_265688201.1">
    <property type="nucleotide sequence ID" value="NZ_JAKRRX010000079.1"/>
</dbReference>
<dbReference type="SUPFAM" id="SSF52172">
    <property type="entry name" value="CheY-like"/>
    <property type="match status" value="1"/>
</dbReference>
<dbReference type="InterPro" id="IPR036890">
    <property type="entry name" value="HATPase_C_sf"/>
</dbReference>
<keyword evidence="12" id="KW-0067">ATP-binding</keyword>
<dbReference type="Gene3D" id="1.20.58.920">
    <property type="match status" value="1"/>
</dbReference>
<feature type="coiled-coil region" evidence="20">
    <location>
        <begin position="414"/>
        <end position="444"/>
    </location>
</feature>
<comment type="catalytic activity">
    <reaction evidence="1">
        <text>ATP + protein L-histidine = ADP + protein N-phospho-L-histidine.</text>
        <dbReference type="EC" id="2.7.13.3"/>
    </reaction>
</comment>
<dbReference type="NCBIfam" id="TIGR02956">
    <property type="entry name" value="TMAO_torS"/>
    <property type="match status" value="1"/>
</dbReference>
<dbReference type="InterPro" id="IPR003594">
    <property type="entry name" value="HATPase_dom"/>
</dbReference>
<dbReference type="Gene3D" id="1.20.120.160">
    <property type="entry name" value="HPT domain"/>
    <property type="match status" value="1"/>
</dbReference>
<dbReference type="CDD" id="cd00088">
    <property type="entry name" value="HPT"/>
    <property type="match status" value="1"/>
</dbReference>
<feature type="modified residue" description="4-aspartylphosphate" evidence="19">
    <location>
        <position position="762"/>
    </location>
</feature>
<dbReference type="PIRSF" id="PIRSF036437">
    <property type="entry name" value="HK_TorS"/>
    <property type="match status" value="1"/>
</dbReference>
<keyword evidence="4" id="KW-1003">Cell membrane</keyword>
<dbReference type="InterPro" id="IPR003660">
    <property type="entry name" value="HAMP_dom"/>
</dbReference>
<comment type="subcellular location">
    <subcellularLocation>
        <location evidence="2">Cell inner membrane</location>
        <topology evidence="2">Multi-pass membrane protein</topology>
    </subcellularLocation>
</comment>
<keyword evidence="6 19" id="KW-0597">Phosphoprotein</keyword>
<evidence type="ECO:0000259" key="25">
    <source>
        <dbReference type="PROSITE" id="PS50894"/>
    </source>
</evidence>
<evidence type="ECO:0000256" key="1">
    <source>
        <dbReference type="ARBA" id="ARBA00000085"/>
    </source>
</evidence>
<dbReference type="Gene3D" id="1.10.287.130">
    <property type="match status" value="1"/>
</dbReference>
<dbReference type="Gene3D" id="3.30.565.10">
    <property type="entry name" value="Histidine kinase-like ATPase, C-terminal domain"/>
    <property type="match status" value="1"/>
</dbReference>
<feature type="domain" description="HAMP" evidence="24">
    <location>
        <begin position="360"/>
        <end position="412"/>
    </location>
</feature>
<reference evidence="26" key="1">
    <citation type="submission" date="2022-02" db="EMBL/GenBank/DDBJ databases">
        <title>Vibrio sp. nov., a new bacterium isolated from Bohai sea, China.</title>
        <authorList>
            <person name="Yuan Y."/>
        </authorList>
    </citation>
    <scope>NUCLEOTIDE SEQUENCE</scope>
    <source>
        <strain evidence="26">DBSS07</strain>
    </source>
</reference>
<dbReference type="PRINTS" id="PR00344">
    <property type="entry name" value="BCTRLSENSOR"/>
</dbReference>
<dbReference type="PROSITE" id="PS50894">
    <property type="entry name" value="HPT"/>
    <property type="match status" value="1"/>
</dbReference>
<evidence type="ECO:0000313" key="26">
    <source>
        <dbReference type="EMBL" id="MCW8334876.1"/>
    </source>
</evidence>
<dbReference type="EMBL" id="JAKRRX010000079">
    <property type="protein sequence ID" value="MCW8334876.1"/>
    <property type="molecule type" value="Genomic_DNA"/>
</dbReference>
<dbReference type="GO" id="GO:0016787">
    <property type="term" value="F:hydrolase activity"/>
    <property type="evidence" value="ECO:0007669"/>
    <property type="project" value="UniProtKB-KW"/>
</dbReference>
<dbReference type="CDD" id="cd16922">
    <property type="entry name" value="HATPase_EvgS-ArcB-TorS-like"/>
    <property type="match status" value="1"/>
</dbReference>
<dbReference type="GO" id="GO:0005524">
    <property type="term" value="F:ATP binding"/>
    <property type="evidence" value="ECO:0007669"/>
    <property type="project" value="UniProtKB-KW"/>
</dbReference>
<dbReference type="CDD" id="cd00082">
    <property type="entry name" value="HisKA"/>
    <property type="match status" value="1"/>
</dbReference>
<dbReference type="InterPro" id="IPR005467">
    <property type="entry name" value="His_kinase_dom"/>
</dbReference>
<organism evidence="26 27">
    <name type="scientific">Vibrio paucivorans</name>
    <dbReference type="NCBI Taxonomy" id="2829489"/>
    <lineage>
        <taxon>Bacteria</taxon>
        <taxon>Pseudomonadati</taxon>
        <taxon>Pseudomonadota</taxon>
        <taxon>Gammaproteobacteria</taxon>
        <taxon>Vibrionales</taxon>
        <taxon>Vibrionaceae</taxon>
        <taxon>Vibrio</taxon>
    </lineage>
</organism>
<keyword evidence="14" id="KW-0902">Two-component regulatory system</keyword>
<feature type="domain" description="Histidine kinase" evidence="22">
    <location>
        <begin position="476"/>
        <end position="694"/>
    </location>
</feature>
<dbReference type="Pfam" id="PF00072">
    <property type="entry name" value="Response_reg"/>
    <property type="match status" value="1"/>
</dbReference>
<dbReference type="InterPro" id="IPR008207">
    <property type="entry name" value="Sig_transdc_His_kin_Hpt_dom"/>
</dbReference>
<evidence type="ECO:0000256" key="16">
    <source>
        <dbReference type="ARBA" id="ARBA00064003"/>
    </source>
</evidence>
<dbReference type="InterPro" id="IPR011006">
    <property type="entry name" value="CheY-like_superfamily"/>
</dbReference>
<evidence type="ECO:0000256" key="15">
    <source>
        <dbReference type="ARBA" id="ARBA00023136"/>
    </source>
</evidence>
<dbReference type="SUPFAM" id="SSF47226">
    <property type="entry name" value="Histidine-containing phosphotransfer domain, HPT domain"/>
    <property type="match status" value="1"/>
</dbReference>
<comment type="caution">
    <text evidence="26">The sequence shown here is derived from an EMBL/GenBank/DDBJ whole genome shotgun (WGS) entry which is preliminary data.</text>
</comment>
<keyword evidence="13 21" id="KW-1133">Transmembrane helix</keyword>
<dbReference type="CDD" id="cd16172">
    <property type="entry name" value="TorS_sensor_domain"/>
    <property type="match status" value="1"/>
</dbReference>
<dbReference type="FunFam" id="1.10.287.130:FF:000002">
    <property type="entry name" value="Two-component osmosensing histidine kinase"/>
    <property type="match status" value="1"/>
</dbReference>
<dbReference type="SUPFAM" id="SSF47384">
    <property type="entry name" value="Homodimeric domain of signal transducing histidine kinase"/>
    <property type="match status" value="1"/>
</dbReference>
<dbReference type="Proteomes" id="UP001155586">
    <property type="component" value="Unassembled WGS sequence"/>
</dbReference>
<dbReference type="SMART" id="SM00387">
    <property type="entry name" value="HATPase_c"/>
    <property type="match status" value="1"/>
</dbReference>
<dbReference type="AlphaFoldDB" id="A0A9X3CFP4"/>
<dbReference type="InterPro" id="IPR038188">
    <property type="entry name" value="TorS_sensor_sf"/>
</dbReference>
<dbReference type="GO" id="GO:0005886">
    <property type="term" value="C:plasma membrane"/>
    <property type="evidence" value="ECO:0007669"/>
    <property type="project" value="UniProtKB-SubCell"/>
</dbReference>
<evidence type="ECO:0000256" key="12">
    <source>
        <dbReference type="ARBA" id="ARBA00022840"/>
    </source>
</evidence>
<comment type="subunit">
    <text evidence="16">At low DSF concentrations, interacts with RpfF.</text>
</comment>
<dbReference type="Gene3D" id="3.40.50.2300">
    <property type="match status" value="1"/>
</dbReference>
<proteinExistence type="predicted"/>
<dbReference type="InterPro" id="IPR036097">
    <property type="entry name" value="HisK_dim/P_sf"/>
</dbReference>
<evidence type="ECO:0000256" key="6">
    <source>
        <dbReference type="ARBA" id="ARBA00022553"/>
    </source>
</evidence>
<evidence type="ECO:0000256" key="9">
    <source>
        <dbReference type="ARBA" id="ARBA00022741"/>
    </source>
</evidence>
<evidence type="ECO:0000256" key="5">
    <source>
        <dbReference type="ARBA" id="ARBA00022519"/>
    </source>
</evidence>
<dbReference type="Pfam" id="PF00512">
    <property type="entry name" value="HisKA"/>
    <property type="match status" value="1"/>
</dbReference>
<keyword evidence="20" id="KW-0175">Coiled coil</keyword>
<evidence type="ECO:0000256" key="11">
    <source>
        <dbReference type="ARBA" id="ARBA00022801"/>
    </source>
</evidence>
<evidence type="ECO:0000256" key="20">
    <source>
        <dbReference type="SAM" id="Coils"/>
    </source>
</evidence>
<evidence type="ECO:0000256" key="13">
    <source>
        <dbReference type="ARBA" id="ARBA00022989"/>
    </source>
</evidence>
<dbReference type="InterPro" id="IPR004358">
    <property type="entry name" value="Sig_transdc_His_kin-like_C"/>
</dbReference>
<dbReference type="InterPro" id="IPR014302">
    <property type="entry name" value="Sig_transdc_His_kinase_TorS"/>
</dbReference>
<dbReference type="FunFam" id="3.30.565.10:FF:000010">
    <property type="entry name" value="Sensor histidine kinase RcsC"/>
    <property type="match status" value="1"/>
</dbReference>
<keyword evidence="11" id="KW-0378">Hydrolase</keyword>